<dbReference type="KEGG" id="lgi:LOTGIDRAFT_155605"/>
<dbReference type="OMA" id="KTGCTWE"/>
<dbReference type="RefSeq" id="XP_009065388.1">
    <property type="nucleotide sequence ID" value="XM_009067140.1"/>
</dbReference>
<evidence type="ECO:0008006" key="3">
    <source>
        <dbReference type="Google" id="ProtNLM"/>
    </source>
</evidence>
<reference evidence="1 2" key="1">
    <citation type="journal article" date="2013" name="Nature">
        <title>Insights into bilaterian evolution from three spiralian genomes.</title>
        <authorList>
            <person name="Simakov O."/>
            <person name="Marletaz F."/>
            <person name="Cho S.J."/>
            <person name="Edsinger-Gonzales E."/>
            <person name="Havlak P."/>
            <person name="Hellsten U."/>
            <person name="Kuo D.H."/>
            <person name="Larsson T."/>
            <person name="Lv J."/>
            <person name="Arendt D."/>
            <person name="Savage R."/>
            <person name="Osoegawa K."/>
            <person name="de Jong P."/>
            <person name="Grimwood J."/>
            <person name="Chapman J.A."/>
            <person name="Shapiro H."/>
            <person name="Aerts A."/>
            <person name="Otillar R.P."/>
            <person name="Terry A.Y."/>
            <person name="Boore J.L."/>
            <person name="Grigoriev I.V."/>
            <person name="Lindberg D.R."/>
            <person name="Seaver E.C."/>
            <person name="Weisblat D.A."/>
            <person name="Putnam N.H."/>
            <person name="Rokhsar D.S."/>
        </authorList>
    </citation>
    <scope>NUCLEOTIDE SEQUENCE [LARGE SCALE GENOMIC DNA]</scope>
</reference>
<organism evidence="1 2">
    <name type="scientific">Lottia gigantea</name>
    <name type="common">Giant owl limpet</name>
    <dbReference type="NCBI Taxonomy" id="225164"/>
    <lineage>
        <taxon>Eukaryota</taxon>
        <taxon>Metazoa</taxon>
        <taxon>Spiralia</taxon>
        <taxon>Lophotrochozoa</taxon>
        <taxon>Mollusca</taxon>
        <taxon>Gastropoda</taxon>
        <taxon>Patellogastropoda</taxon>
        <taxon>Lottioidea</taxon>
        <taxon>Lottiidae</taxon>
        <taxon>Lottia</taxon>
    </lineage>
</organism>
<evidence type="ECO:0000313" key="2">
    <source>
        <dbReference type="Proteomes" id="UP000030746"/>
    </source>
</evidence>
<name>V3ZP45_LOTGI</name>
<dbReference type="OrthoDB" id="10044229at2759"/>
<protein>
    <recommendedName>
        <fullName evidence="3">Insulin-like domain-containing protein</fullName>
    </recommendedName>
</protein>
<dbReference type="GeneID" id="20236757"/>
<dbReference type="InterPro" id="IPR036438">
    <property type="entry name" value="Insulin-like_sf"/>
</dbReference>
<proteinExistence type="predicted"/>
<dbReference type="EMBL" id="KB203566">
    <property type="protein sequence ID" value="ESO84270.1"/>
    <property type="molecule type" value="Genomic_DNA"/>
</dbReference>
<dbReference type="CTD" id="20236757"/>
<dbReference type="CDD" id="cd00101">
    <property type="entry name" value="IlGF_like"/>
    <property type="match status" value="1"/>
</dbReference>
<dbReference type="SUPFAM" id="SSF56994">
    <property type="entry name" value="Insulin-like"/>
    <property type="match status" value="1"/>
</dbReference>
<dbReference type="HOGENOM" id="CLU_138138_0_0_1"/>
<dbReference type="AlphaFoldDB" id="V3ZP45"/>
<dbReference type="Gene3D" id="1.10.100.10">
    <property type="entry name" value="Insulin-like"/>
    <property type="match status" value="1"/>
</dbReference>
<gene>
    <name evidence="1" type="ORF">LOTGIDRAFT_155605</name>
</gene>
<dbReference type="Proteomes" id="UP000030746">
    <property type="component" value="Unassembled WGS sequence"/>
</dbReference>
<evidence type="ECO:0000313" key="1">
    <source>
        <dbReference type="EMBL" id="ESO84270.1"/>
    </source>
</evidence>
<sequence length="171" mass="20084">MERNGIFTFKLQQINVILSTLLIIILTLTKLVQTSGNDLLVQAFADRFTQASPEDLLALWHTDCHRRCRSQLIEHVNIACIFDPYKIYRKKRSVDNQNDSNKTRNLFIDKSRATTFLATRDTGRKRKGHSIKKRGVMEECCYNKSCSWEEYAEYCHSHNRRPTSRTSMCYR</sequence>
<accession>V3ZP45</accession>
<keyword evidence="2" id="KW-1185">Reference proteome</keyword>